<organism evidence="2 3">
    <name type="scientific">Trichlorobacter ammonificans</name>
    <dbReference type="NCBI Taxonomy" id="2916410"/>
    <lineage>
        <taxon>Bacteria</taxon>
        <taxon>Pseudomonadati</taxon>
        <taxon>Thermodesulfobacteriota</taxon>
        <taxon>Desulfuromonadia</taxon>
        <taxon>Geobacterales</taxon>
        <taxon>Geobacteraceae</taxon>
        <taxon>Trichlorobacter</taxon>
    </lineage>
</organism>
<dbReference type="PROSITE" id="PS50995">
    <property type="entry name" value="HTH_MARR_2"/>
    <property type="match status" value="1"/>
</dbReference>
<proteinExistence type="predicted"/>
<dbReference type="SMART" id="SM00347">
    <property type="entry name" value="HTH_MARR"/>
    <property type="match status" value="1"/>
</dbReference>
<dbReference type="PANTHER" id="PTHR33164">
    <property type="entry name" value="TRANSCRIPTIONAL REGULATOR, MARR FAMILY"/>
    <property type="match status" value="1"/>
</dbReference>
<feature type="domain" description="HTH marR-type" evidence="1">
    <location>
        <begin position="10"/>
        <end position="145"/>
    </location>
</feature>
<name>A0ABM9D553_9BACT</name>
<evidence type="ECO:0000259" key="1">
    <source>
        <dbReference type="PROSITE" id="PS50995"/>
    </source>
</evidence>
<evidence type="ECO:0000313" key="3">
    <source>
        <dbReference type="Proteomes" id="UP001295463"/>
    </source>
</evidence>
<sequence>MNQDGTPDVGHALVDQMRLFSRRITVLAAAGCTTCCGEQISPLQGQILFEIQRQATPSMHQVAAELGMDITTFSRQIKNLEARGLLTRQRSPADRRVSRLSLTRSGNELMERISRHMANGIARPLAALTPFEQDTVVRSLALLNQALNVARNHPHRPLE</sequence>
<dbReference type="InterPro" id="IPR036390">
    <property type="entry name" value="WH_DNA-bd_sf"/>
</dbReference>
<dbReference type="SUPFAM" id="SSF46785">
    <property type="entry name" value="Winged helix' DNA-binding domain"/>
    <property type="match status" value="1"/>
</dbReference>
<dbReference type="PRINTS" id="PR00598">
    <property type="entry name" value="HTHMARR"/>
</dbReference>
<dbReference type="InterPro" id="IPR000835">
    <property type="entry name" value="HTH_MarR-typ"/>
</dbReference>
<dbReference type="PANTHER" id="PTHR33164:SF57">
    <property type="entry name" value="MARR-FAMILY TRANSCRIPTIONAL REGULATOR"/>
    <property type="match status" value="1"/>
</dbReference>
<gene>
    <name evidence="2" type="ORF">GEAMG1_0542</name>
</gene>
<keyword evidence="3" id="KW-1185">Reference proteome</keyword>
<dbReference type="InterPro" id="IPR036388">
    <property type="entry name" value="WH-like_DNA-bd_sf"/>
</dbReference>
<dbReference type="InterPro" id="IPR039422">
    <property type="entry name" value="MarR/SlyA-like"/>
</dbReference>
<evidence type="ECO:0000313" key="2">
    <source>
        <dbReference type="EMBL" id="CAH2030359.1"/>
    </source>
</evidence>
<reference evidence="2 3" key="1">
    <citation type="submission" date="2022-03" db="EMBL/GenBank/DDBJ databases">
        <authorList>
            <person name="Koch H."/>
        </authorList>
    </citation>
    <scope>NUCLEOTIDE SEQUENCE [LARGE SCALE GENOMIC DNA]</scope>
    <source>
        <strain evidence="2 3">G1</strain>
    </source>
</reference>
<protein>
    <submittedName>
        <fullName evidence="2">MarR family transcriptional regulator</fullName>
    </submittedName>
</protein>
<accession>A0ABM9D553</accession>
<dbReference type="EMBL" id="OW150024">
    <property type="protein sequence ID" value="CAH2030359.1"/>
    <property type="molecule type" value="Genomic_DNA"/>
</dbReference>
<dbReference type="Proteomes" id="UP001295463">
    <property type="component" value="Chromosome"/>
</dbReference>
<dbReference type="Pfam" id="PF12802">
    <property type="entry name" value="MarR_2"/>
    <property type="match status" value="1"/>
</dbReference>
<dbReference type="Gene3D" id="1.10.10.10">
    <property type="entry name" value="Winged helix-like DNA-binding domain superfamily/Winged helix DNA-binding domain"/>
    <property type="match status" value="1"/>
</dbReference>